<dbReference type="STRING" id="1824.SAMN05444423_103233"/>
<keyword evidence="3" id="KW-0902">Two-component regulatory system</keyword>
<dbReference type="EMBL" id="BAFO02000035">
    <property type="protein sequence ID" value="GAD87507.1"/>
    <property type="molecule type" value="Genomic_DNA"/>
</dbReference>
<accession>U5EBK4</accession>
<feature type="transmembrane region" description="Helical" evidence="5">
    <location>
        <begin position="290"/>
        <end position="307"/>
    </location>
</feature>
<dbReference type="eggNOG" id="COG4585">
    <property type="taxonomic scope" value="Bacteria"/>
</dbReference>
<dbReference type="PANTHER" id="PTHR24421">
    <property type="entry name" value="NITRATE/NITRITE SENSOR PROTEIN NARX-RELATED"/>
    <property type="match status" value="1"/>
</dbReference>
<protein>
    <submittedName>
        <fullName evidence="7">Two-component histidine kinase</fullName>
    </submittedName>
</protein>
<keyword evidence="5" id="KW-0472">Membrane</keyword>
<keyword evidence="1" id="KW-0808">Transferase</keyword>
<feature type="region of interest" description="Disordered" evidence="4">
    <location>
        <begin position="1"/>
        <end position="150"/>
    </location>
</feature>
<dbReference type="CDD" id="cd16917">
    <property type="entry name" value="HATPase_UhpB-NarQ-NarX-like"/>
    <property type="match status" value="1"/>
</dbReference>
<gene>
    <name evidence="7" type="ORF">NCAST_35_00290</name>
</gene>
<feature type="compositionally biased region" description="Low complexity" evidence="4">
    <location>
        <begin position="12"/>
        <end position="23"/>
    </location>
</feature>
<dbReference type="AlphaFoldDB" id="U5EBK4"/>
<dbReference type="PANTHER" id="PTHR24421:SF61">
    <property type="entry name" value="OXYGEN SENSOR HISTIDINE KINASE NREB"/>
    <property type="match status" value="1"/>
</dbReference>
<evidence type="ECO:0000259" key="6">
    <source>
        <dbReference type="Pfam" id="PF04024"/>
    </source>
</evidence>
<evidence type="ECO:0000256" key="2">
    <source>
        <dbReference type="ARBA" id="ARBA00022777"/>
    </source>
</evidence>
<name>U5EBK4_NOCAS</name>
<dbReference type="GO" id="GO:0000160">
    <property type="term" value="P:phosphorelay signal transduction system"/>
    <property type="evidence" value="ECO:0007669"/>
    <property type="project" value="UniProtKB-KW"/>
</dbReference>
<dbReference type="GO" id="GO:0016301">
    <property type="term" value="F:kinase activity"/>
    <property type="evidence" value="ECO:0007669"/>
    <property type="project" value="UniProtKB-KW"/>
</dbReference>
<reference evidence="7 8" key="1">
    <citation type="journal article" date="2014" name="BMC Genomics">
        <title>Genome based analysis of type-I polyketide synthase and nonribosomal peptide synthetase gene clusters in seven strains of five representative Nocardia species.</title>
        <authorList>
            <person name="Komaki H."/>
            <person name="Ichikawa N."/>
            <person name="Hosoyama A."/>
            <person name="Takahashi-Nakaguchi A."/>
            <person name="Matsuzawa T."/>
            <person name="Suzuki K."/>
            <person name="Fujita N."/>
            <person name="Gonoi T."/>
        </authorList>
    </citation>
    <scope>NUCLEOTIDE SEQUENCE [LARGE SCALE GENOMIC DNA]</scope>
    <source>
        <strain evidence="7 8">NBRC 15531</strain>
    </source>
</reference>
<dbReference type="Gene3D" id="3.30.565.10">
    <property type="entry name" value="Histidine kinase-like ATPase, C-terminal domain"/>
    <property type="match status" value="1"/>
</dbReference>
<dbReference type="InterPro" id="IPR007168">
    <property type="entry name" value="Phageshock_PspC_N"/>
</dbReference>
<evidence type="ECO:0000313" key="7">
    <source>
        <dbReference type="EMBL" id="GAD87507.1"/>
    </source>
</evidence>
<proteinExistence type="predicted"/>
<feature type="compositionally biased region" description="Basic and acidic residues" evidence="4">
    <location>
        <begin position="628"/>
        <end position="643"/>
    </location>
</feature>
<organism evidence="7 8">
    <name type="scientific">Nocardia asteroides NBRC 15531</name>
    <dbReference type="NCBI Taxonomy" id="1110697"/>
    <lineage>
        <taxon>Bacteria</taxon>
        <taxon>Bacillati</taxon>
        <taxon>Actinomycetota</taxon>
        <taxon>Actinomycetes</taxon>
        <taxon>Mycobacteriales</taxon>
        <taxon>Nocardiaceae</taxon>
        <taxon>Nocardia</taxon>
    </lineage>
</organism>
<feature type="transmembrane region" description="Helical" evidence="5">
    <location>
        <begin position="352"/>
        <end position="374"/>
    </location>
</feature>
<feature type="domain" description="Phage shock protein PspC N-terminal" evidence="6">
    <location>
        <begin position="219"/>
        <end position="273"/>
    </location>
</feature>
<comment type="caution">
    <text evidence="7">The sequence shown here is derived from an EMBL/GenBank/DDBJ whole genome shotgun (WGS) entry which is preliminary data.</text>
</comment>
<dbReference type="Pfam" id="PF04024">
    <property type="entry name" value="PspC"/>
    <property type="match status" value="1"/>
</dbReference>
<evidence type="ECO:0000256" key="5">
    <source>
        <dbReference type="SAM" id="Phobius"/>
    </source>
</evidence>
<feature type="transmembrane region" description="Helical" evidence="5">
    <location>
        <begin position="381"/>
        <end position="404"/>
    </location>
</feature>
<dbReference type="Proteomes" id="UP000017048">
    <property type="component" value="Unassembled WGS sequence"/>
</dbReference>
<evidence type="ECO:0000256" key="4">
    <source>
        <dbReference type="SAM" id="MobiDB-lite"/>
    </source>
</evidence>
<evidence type="ECO:0000313" key="8">
    <source>
        <dbReference type="Proteomes" id="UP000017048"/>
    </source>
</evidence>
<keyword evidence="5" id="KW-0812">Transmembrane</keyword>
<dbReference type="InterPro" id="IPR050482">
    <property type="entry name" value="Sensor_HK_TwoCompSys"/>
</dbReference>
<keyword evidence="8" id="KW-1185">Reference proteome</keyword>
<evidence type="ECO:0000256" key="1">
    <source>
        <dbReference type="ARBA" id="ARBA00022679"/>
    </source>
</evidence>
<keyword evidence="2 7" id="KW-0418">Kinase</keyword>
<feature type="region of interest" description="Disordered" evidence="4">
    <location>
        <begin position="608"/>
        <end position="643"/>
    </location>
</feature>
<evidence type="ECO:0000256" key="3">
    <source>
        <dbReference type="ARBA" id="ARBA00023012"/>
    </source>
</evidence>
<feature type="transmembrane region" description="Helical" evidence="5">
    <location>
        <begin position="314"/>
        <end position="332"/>
    </location>
</feature>
<feature type="transmembrane region" description="Helical" evidence="5">
    <location>
        <begin position="250"/>
        <end position="270"/>
    </location>
</feature>
<keyword evidence="5" id="KW-1133">Transmembrane helix</keyword>
<dbReference type="eggNOG" id="COG1983">
    <property type="taxonomic scope" value="Bacteria"/>
</dbReference>
<dbReference type="InterPro" id="IPR036890">
    <property type="entry name" value="HATPase_C_sf"/>
</dbReference>
<sequence length="643" mass="66460">MDPSVPARAAQGPVPHGHGVAPGNDVTRPIMSTGSVPAEQGRVASGDGRAAPIRQMPVATGSGATEPGRGAPVAAPGHSGAAPQNGRGPAGPGYLPPGTRPNGGSSVHGGTPGYYSVPPPAGAPRYTGPVYNSGPGAAMNPGGRRRPKGQPRFVARALGTGQAVYGTPQPYFQQQQYRSAPGPYADYAQGYGVPRGYLPGVLPVPGPEPAGSPAPQTPRLVRRTGGRVVGGVAGGLADHLGVDVFKVRMAFVLLSALVGAGVVAYGLLWIFTPGGGDAAKPTGDERRQAIGLALLGLGLAVTVSWLFEGTAARVIAPIVVVAVGAALVWREYDVAAPGPRALFGLPARPSVVTWSRIVGGATLIVVGLGVVVLARIDLSSLGSALIAVAVTLIGAGLLTVPLWLRMVRALNAERGARIRNEEREEIASHLHDSVLQTLALIQRQAEDPQEVLRLARSQERELRKWLFDDATPAHASLAAALRTIAGEVEDQHGVKVTPVTVGDVAMDPGETGSGLPKEHFTALLGASREALVNAAKHAGVPEIDLFAETEPHQVSIFVRDRGAGFDVSAVPADRRGVAKSIRARVERRGGTAEIDSTLGRGTEVRIVMPRTDSGSVEPEAAEEQAPAEPDHVDVPESPPRDDH</sequence>
<dbReference type="SUPFAM" id="SSF55874">
    <property type="entry name" value="ATPase domain of HSP90 chaperone/DNA topoisomerase II/histidine kinase"/>
    <property type="match status" value="1"/>
</dbReference>